<name>A0A9P9IKA6_9HYPO</name>
<protein>
    <submittedName>
        <fullName evidence="1">Uncharacterized protein</fullName>
    </submittedName>
</protein>
<comment type="caution">
    <text evidence="1">The sequence shown here is derived from an EMBL/GenBank/DDBJ whole genome shotgun (WGS) entry which is preliminary data.</text>
</comment>
<organism evidence="1 2">
    <name type="scientific">Dactylonectria estremocensis</name>
    <dbReference type="NCBI Taxonomy" id="1079267"/>
    <lineage>
        <taxon>Eukaryota</taxon>
        <taxon>Fungi</taxon>
        <taxon>Dikarya</taxon>
        <taxon>Ascomycota</taxon>
        <taxon>Pezizomycotina</taxon>
        <taxon>Sordariomycetes</taxon>
        <taxon>Hypocreomycetidae</taxon>
        <taxon>Hypocreales</taxon>
        <taxon>Nectriaceae</taxon>
        <taxon>Dactylonectria</taxon>
    </lineage>
</organism>
<keyword evidence="2" id="KW-1185">Reference proteome</keyword>
<gene>
    <name evidence="1" type="ORF">B0J13DRAFT_566574</name>
</gene>
<dbReference type="EMBL" id="JAGMUU010000025">
    <property type="protein sequence ID" value="KAH7123407.1"/>
    <property type="molecule type" value="Genomic_DNA"/>
</dbReference>
<proteinExistence type="predicted"/>
<reference evidence="1" key="1">
    <citation type="journal article" date="2021" name="Nat. Commun.">
        <title>Genetic determinants of endophytism in the Arabidopsis root mycobiome.</title>
        <authorList>
            <person name="Mesny F."/>
            <person name="Miyauchi S."/>
            <person name="Thiergart T."/>
            <person name="Pickel B."/>
            <person name="Atanasova L."/>
            <person name="Karlsson M."/>
            <person name="Huettel B."/>
            <person name="Barry K.W."/>
            <person name="Haridas S."/>
            <person name="Chen C."/>
            <person name="Bauer D."/>
            <person name="Andreopoulos W."/>
            <person name="Pangilinan J."/>
            <person name="LaButti K."/>
            <person name="Riley R."/>
            <person name="Lipzen A."/>
            <person name="Clum A."/>
            <person name="Drula E."/>
            <person name="Henrissat B."/>
            <person name="Kohler A."/>
            <person name="Grigoriev I.V."/>
            <person name="Martin F.M."/>
            <person name="Hacquard S."/>
        </authorList>
    </citation>
    <scope>NUCLEOTIDE SEQUENCE</scope>
    <source>
        <strain evidence="1">MPI-CAGE-AT-0021</strain>
    </source>
</reference>
<evidence type="ECO:0000313" key="2">
    <source>
        <dbReference type="Proteomes" id="UP000717696"/>
    </source>
</evidence>
<dbReference type="OrthoDB" id="10288095at2759"/>
<dbReference type="AlphaFoldDB" id="A0A9P9IKA6"/>
<accession>A0A9P9IKA6</accession>
<dbReference type="Proteomes" id="UP000717696">
    <property type="component" value="Unassembled WGS sequence"/>
</dbReference>
<evidence type="ECO:0000313" key="1">
    <source>
        <dbReference type="EMBL" id="KAH7123407.1"/>
    </source>
</evidence>
<sequence length="265" mass="30432">MKNLDLTTRIYNELKATPATFHELQKRLSEPWDTGNIGKILMSSLAFEKLEGQWTVKPCARRLGIEVHNRLCIWCGVTKDIGRWRGHEVYELLRDLNTKTHMGQLVPKSASGPSFRNRRAIQEECRALNQSPKCPECRHIAKSVRSLRNHLKRNIVCRRLSVRQKVFNVLRHHQPLFSRDILTMIGGKCVELDNVDAILKQESMFQETPTGWILHGTEEIFVAIKPFGAVVSPVNTCPVPDNQHLPGSWHQRKACCLEIKNLLNF</sequence>